<name>H2Z773_CIOSA</name>
<dbReference type="Pfam" id="PF04908">
    <property type="entry name" value="SH3BGR"/>
    <property type="match status" value="1"/>
</dbReference>
<evidence type="ECO:0000256" key="1">
    <source>
        <dbReference type="ARBA" id="ARBA00007764"/>
    </source>
</evidence>
<dbReference type="AlphaFoldDB" id="H2Z773"/>
<dbReference type="eggNOG" id="KOG4023">
    <property type="taxonomic scope" value="Eukaryota"/>
</dbReference>
<evidence type="ECO:0000313" key="4">
    <source>
        <dbReference type="Proteomes" id="UP000007875"/>
    </source>
</evidence>
<dbReference type="InterPro" id="IPR051033">
    <property type="entry name" value="SH3BGR"/>
</dbReference>
<reference evidence="3" key="3">
    <citation type="submission" date="2025-09" db="UniProtKB">
        <authorList>
            <consortium name="Ensembl"/>
        </authorList>
    </citation>
    <scope>IDENTIFICATION</scope>
</reference>
<dbReference type="SUPFAM" id="SSF52833">
    <property type="entry name" value="Thioredoxin-like"/>
    <property type="match status" value="1"/>
</dbReference>
<dbReference type="Ensembl" id="ENSCSAVT00000013588.1">
    <property type="protein sequence ID" value="ENSCSAVP00000013435.1"/>
    <property type="gene ID" value="ENSCSAVG00000007881.1"/>
</dbReference>
<organism evidence="3 4">
    <name type="scientific">Ciona savignyi</name>
    <name type="common">Pacific transparent sea squirt</name>
    <dbReference type="NCBI Taxonomy" id="51511"/>
    <lineage>
        <taxon>Eukaryota</taxon>
        <taxon>Metazoa</taxon>
        <taxon>Chordata</taxon>
        <taxon>Tunicata</taxon>
        <taxon>Ascidiacea</taxon>
        <taxon>Phlebobranchia</taxon>
        <taxon>Cionidae</taxon>
        <taxon>Ciona</taxon>
    </lineage>
</organism>
<comment type="similarity">
    <text evidence="1">Belongs to the SH3BGR family.</text>
</comment>
<dbReference type="InParanoid" id="H2Z773"/>
<reference evidence="4" key="1">
    <citation type="submission" date="2003-08" db="EMBL/GenBank/DDBJ databases">
        <authorList>
            <person name="Birren B."/>
            <person name="Nusbaum C."/>
            <person name="Abebe A."/>
            <person name="Abouelleil A."/>
            <person name="Adekoya E."/>
            <person name="Ait-zahra M."/>
            <person name="Allen N."/>
            <person name="Allen T."/>
            <person name="An P."/>
            <person name="Anderson M."/>
            <person name="Anderson S."/>
            <person name="Arachchi H."/>
            <person name="Armbruster J."/>
            <person name="Bachantsang P."/>
            <person name="Baldwin J."/>
            <person name="Barry A."/>
            <person name="Bayul T."/>
            <person name="Blitshsteyn B."/>
            <person name="Bloom T."/>
            <person name="Blye J."/>
            <person name="Boguslavskiy L."/>
            <person name="Borowsky M."/>
            <person name="Boukhgalter B."/>
            <person name="Brunache A."/>
            <person name="Butler J."/>
            <person name="Calixte N."/>
            <person name="Calvo S."/>
            <person name="Camarata J."/>
            <person name="Campo K."/>
            <person name="Chang J."/>
            <person name="Cheshatsang Y."/>
            <person name="Citroen M."/>
            <person name="Collymore A."/>
            <person name="Considine T."/>
            <person name="Cook A."/>
            <person name="Cooke P."/>
            <person name="Corum B."/>
            <person name="Cuomo C."/>
            <person name="David R."/>
            <person name="Dawoe T."/>
            <person name="Degray S."/>
            <person name="Dodge S."/>
            <person name="Dooley K."/>
            <person name="Dorje P."/>
            <person name="Dorjee K."/>
            <person name="Dorris L."/>
            <person name="Duffey N."/>
            <person name="Dupes A."/>
            <person name="Elkins T."/>
            <person name="Engels R."/>
            <person name="Erickson J."/>
            <person name="Farina A."/>
            <person name="Faro S."/>
            <person name="Ferreira P."/>
            <person name="Fischer H."/>
            <person name="Fitzgerald M."/>
            <person name="Foley K."/>
            <person name="Gage D."/>
            <person name="Galagan J."/>
            <person name="Gearin G."/>
            <person name="Gnerre S."/>
            <person name="Gnirke A."/>
            <person name="Goyette A."/>
            <person name="Graham J."/>
            <person name="Grandbois E."/>
            <person name="Gyaltsen K."/>
            <person name="Hafez N."/>
            <person name="Hagopian D."/>
            <person name="Hagos B."/>
            <person name="Hall J."/>
            <person name="Hatcher B."/>
            <person name="Heller A."/>
            <person name="Higgins H."/>
            <person name="Honan T."/>
            <person name="Horn A."/>
            <person name="Houde N."/>
            <person name="Hughes L."/>
            <person name="Hulme W."/>
            <person name="Husby E."/>
            <person name="Iliev I."/>
            <person name="Jaffe D."/>
            <person name="Jones C."/>
            <person name="Kamal M."/>
            <person name="Kamat A."/>
            <person name="Kamvysselis M."/>
            <person name="Karlsson E."/>
            <person name="Kells C."/>
            <person name="Kieu A."/>
            <person name="Kisner P."/>
            <person name="Kodira C."/>
            <person name="Kulbokas E."/>
            <person name="Labutti K."/>
            <person name="Lama D."/>
            <person name="Landers T."/>
            <person name="Leger J."/>
            <person name="Levine S."/>
            <person name="Lewis D."/>
            <person name="Lewis T."/>
            <person name="Lindblad-toh K."/>
            <person name="Liu X."/>
            <person name="Lokyitsang T."/>
            <person name="Lokyitsang Y."/>
            <person name="Lucien O."/>
            <person name="Lui A."/>
            <person name="Ma L.J."/>
            <person name="Mabbitt R."/>
            <person name="Macdonald J."/>
            <person name="Maclean C."/>
            <person name="Major J."/>
            <person name="Manning J."/>
            <person name="Marabella R."/>
            <person name="Maru K."/>
            <person name="Matthews C."/>
            <person name="Mauceli E."/>
            <person name="Mccarthy M."/>
            <person name="Mcdonough S."/>
            <person name="Mcghee T."/>
            <person name="Meldrim J."/>
            <person name="Meneus L."/>
            <person name="Mesirov J."/>
            <person name="Mihalev A."/>
            <person name="Mihova T."/>
            <person name="Mikkelsen T."/>
            <person name="Mlenga V."/>
            <person name="Moru K."/>
            <person name="Mozes J."/>
            <person name="Mulrain L."/>
            <person name="Munson G."/>
            <person name="Naylor J."/>
            <person name="Newes C."/>
            <person name="Nguyen C."/>
            <person name="Nguyen N."/>
            <person name="Nguyen T."/>
            <person name="Nicol R."/>
            <person name="Nielsen C."/>
            <person name="Nizzari M."/>
            <person name="Norbu C."/>
            <person name="Norbu N."/>
            <person name="O'donnell P."/>
            <person name="Okoawo O."/>
            <person name="O'leary S."/>
            <person name="Omotosho B."/>
            <person name="O'neill K."/>
            <person name="Osman S."/>
            <person name="Parker S."/>
            <person name="Perrin D."/>
            <person name="Phunkhang P."/>
            <person name="Piqani B."/>
            <person name="Purcell S."/>
            <person name="Rachupka T."/>
            <person name="Ramasamy U."/>
            <person name="Rameau R."/>
            <person name="Ray V."/>
            <person name="Raymond C."/>
            <person name="Retta R."/>
            <person name="Richardson S."/>
            <person name="Rise C."/>
            <person name="Rodriguez J."/>
            <person name="Rogers J."/>
            <person name="Rogov P."/>
            <person name="Rutman M."/>
            <person name="Schupbach R."/>
            <person name="Seaman C."/>
            <person name="Settipalli S."/>
            <person name="Sharpe T."/>
            <person name="Sheridan J."/>
            <person name="Sherpa N."/>
            <person name="Shi J."/>
            <person name="Smirnov S."/>
            <person name="Smith C."/>
            <person name="Sougnez C."/>
            <person name="Spencer B."/>
            <person name="Stalker J."/>
            <person name="Stange-thomann N."/>
            <person name="Stavropoulos S."/>
            <person name="Stetson K."/>
            <person name="Stone C."/>
            <person name="Stone S."/>
            <person name="Stubbs M."/>
            <person name="Talamas J."/>
            <person name="Tchuinga P."/>
            <person name="Tenzing P."/>
            <person name="Tesfaye S."/>
            <person name="Theodore J."/>
            <person name="Thoulutsang Y."/>
            <person name="Topham K."/>
            <person name="Towey S."/>
            <person name="Tsamla T."/>
            <person name="Tsomo N."/>
            <person name="Vallee D."/>
            <person name="Vassiliev H."/>
            <person name="Venkataraman V."/>
            <person name="Vinson J."/>
            <person name="Vo A."/>
            <person name="Wade C."/>
            <person name="Wang S."/>
            <person name="Wangchuk T."/>
            <person name="Wangdi T."/>
            <person name="Whittaker C."/>
            <person name="Wilkinson J."/>
            <person name="Wu Y."/>
            <person name="Wyman D."/>
            <person name="Yadav S."/>
            <person name="Yang S."/>
            <person name="Yang X."/>
            <person name="Yeager S."/>
            <person name="Yee E."/>
            <person name="Young G."/>
            <person name="Zainoun J."/>
            <person name="Zembeck L."/>
            <person name="Zimmer A."/>
            <person name="Zody M."/>
            <person name="Lander E."/>
        </authorList>
    </citation>
    <scope>NUCLEOTIDE SEQUENCE [LARGE SCALE GENOMIC DNA]</scope>
</reference>
<dbReference type="Proteomes" id="UP000007875">
    <property type="component" value="Unassembled WGS sequence"/>
</dbReference>
<protein>
    <recommendedName>
        <fullName evidence="5">Glutaredoxin domain-containing protein</fullName>
    </recommendedName>
</protein>
<dbReference type="InterPro" id="IPR036249">
    <property type="entry name" value="Thioredoxin-like_sf"/>
</dbReference>
<dbReference type="OMA" id="QKMRDEC"/>
<dbReference type="GO" id="GO:0005737">
    <property type="term" value="C:cytoplasm"/>
    <property type="evidence" value="ECO:0007669"/>
    <property type="project" value="TreeGrafter"/>
</dbReference>
<reference evidence="3" key="2">
    <citation type="submission" date="2025-08" db="UniProtKB">
        <authorList>
            <consortium name="Ensembl"/>
        </authorList>
    </citation>
    <scope>IDENTIFICATION</scope>
</reference>
<evidence type="ECO:0000313" key="3">
    <source>
        <dbReference type="Ensembl" id="ENSCSAVP00000013435.1"/>
    </source>
</evidence>
<feature type="compositionally biased region" description="Low complexity" evidence="2">
    <location>
        <begin position="119"/>
        <end position="134"/>
    </location>
</feature>
<dbReference type="GeneTree" id="ENSGT00910000146119"/>
<keyword evidence="4" id="KW-1185">Reference proteome</keyword>
<dbReference type="PANTHER" id="PTHR12232:SF15">
    <property type="entry name" value="SH3 DOMAIN-BINDING GLUTAMIC ACID-RICH PROTEIN HOMOLOG"/>
    <property type="match status" value="1"/>
</dbReference>
<sequence length="236" mass="26542">MVIRVYWASVTGNRKVDGEQTRLRNIIESLKVDSTWVDITTDPLIKQKMRDECCNARAMPPQIFNDEKYLGDVEDMEYFVEQERAIDFFTGQSVDSIDGTSSDVRAVVNDVTEPKFTQNRNNSNSSSPTSSIENEQPITVLKSCEQKSQICNYVAPPRKNVLAAVGAFESLKDQPPKIERPKVVFSKSKVTEPCKTSDEERKRRILGLLSRDNSDIQSTVSNLNGDRTANKISLAT</sequence>
<dbReference type="PANTHER" id="PTHR12232">
    <property type="entry name" value="SH3 DOMAIN-BINDING GLUTAMIC ACID-RICH-LIKE PROTEIN"/>
    <property type="match status" value="1"/>
</dbReference>
<accession>H2Z773</accession>
<dbReference type="InterPro" id="IPR006993">
    <property type="entry name" value="Glut_rich_SH3-bd"/>
</dbReference>
<feature type="region of interest" description="Disordered" evidence="2">
    <location>
        <begin position="111"/>
        <end position="134"/>
    </location>
</feature>
<evidence type="ECO:0000256" key="2">
    <source>
        <dbReference type="SAM" id="MobiDB-lite"/>
    </source>
</evidence>
<dbReference type="Gene3D" id="3.40.30.10">
    <property type="entry name" value="Glutaredoxin"/>
    <property type="match status" value="1"/>
</dbReference>
<proteinExistence type="inferred from homology"/>
<dbReference type="HOGENOM" id="CLU_1202191_0_0_1"/>
<evidence type="ECO:0008006" key="5">
    <source>
        <dbReference type="Google" id="ProtNLM"/>
    </source>
</evidence>